<keyword evidence="1" id="KW-0472">Membrane</keyword>
<protein>
    <submittedName>
        <fullName evidence="2">Uncharacterized protein</fullName>
    </submittedName>
</protein>
<dbReference type="OrthoDB" id="5847726at2759"/>
<dbReference type="EMBL" id="CAJFDH010000005">
    <property type="protein sequence ID" value="CAD5223177.1"/>
    <property type="molecule type" value="Genomic_DNA"/>
</dbReference>
<sequence length="155" mass="17653">MLFARGNPYESESISSENGNTAAKITFIAVAVYLVFSCVLIFFYYPISFISLIIPSFLLVVATLANKMESNEDLMFCTITAVINALVKLSAIVIYITAFGLEEESTTPKRSLYRSQRNEELDYRKLFFYFLIGIEICICLLIVFIRCNLKMCRNS</sequence>
<feature type="transmembrane region" description="Helical" evidence="1">
    <location>
        <begin position="49"/>
        <end position="65"/>
    </location>
</feature>
<gene>
    <name evidence="2" type="ORF">BOKJ2_LOCUS10013</name>
</gene>
<dbReference type="EMBL" id="CAJFCW020000005">
    <property type="protein sequence ID" value="CAG9117329.1"/>
    <property type="molecule type" value="Genomic_DNA"/>
</dbReference>
<keyword evidence="1" id="KW-0812">Transmembrane</keyword>
<dbReference type="AlphaFoldDB" id="A0A811L670"/>
<feature type="transmembrane region" description="Helical" evidence="1">
    <location>
        <begin position="21"/>
        <end position="43"/>
    </location>
</feature>
<dbReference type="Proteomes" id="UP000614601">
    <property type="component" value="Unassembled WGS sequence"/>
</dbReference>
<evidence type="ECO:0000313" key="2">
    <source>
        <dbReference type="EMBL" id="CAD5223177.1"/>
    </source>
</evidence>
<keyword evidence="1" id="KW-1133">Transmembrane helix</keyword>
<comment type="caution">
    <text evidence="2">The sequence shown here is derived from an EMBL/GenBank/DDBJ whole genome shotgun (WGS) entry which is preliminary data.</text>
</comment>
<dbReference type="Proteomes" id="UP000783686">
    <property type="component" value="Unassembled WGS sequence"/>
</dbReference>
<keyword evidence="3" id="KW-1185">Reference proteome</keyword>
<feature type="transmembrane region" description="Helical" evidence="1">
    <location>
        <begin position="77"/>
        <end position="101"/>
    </location>
</feature>
<proteinExistence type="predicted"/>
<name>A0A811L670_9BILA</name>
<evidence type="ECO:0000256" key="1">
    <source>
        <dbReference type="SAM" id="Phobius"/>
    </source>
</evidence>
<evidence type="ECO:0000313" key="3">
    <source>
        <dbReference type="Proteomes" id="UP000614601"/>
    </source>
</evidence>
<feature type="transmembrane region" description="Helical" evidence="1">
    <location>
        <begin position="126"/>
        <end position="145"/>
    </location>
</feature>
<organism evidence="2 3">
    <name type="scientific">Bursaphelenchus okinawaensis</name>
    <dbReference type="NCBI Taxonomy" id="465554"/>
    <lineage>
        <taxon>Eukaryota</taxon>
        <taxon>Metazoa</taxon>
        <taxon>Ecdysozoa</taxon>
        <taxon>Nematoda</taxon>
        <taxon>Chromadorea</taxon>
        <taxon>Rhabditida</taxon>
        <taxon>Tylenchina</taxon>
        <taxon>Tylenchomorpha</taxon>
        <taxon>Aphelenchoidea</taxon>
        <taxon>Aphelenchoididae</taxon>
        <taxon>Bursaphelenchus</taxon>
    </lineage>
</organism>
<accession>A0A811L670</accession>
<reference evidence="2" key="1">
    <citation type="submission" date="2020-09" db="EMBL/GenBank/DDBJ databases">
        <authorList>
            <person name="Kikuchi T."/>
        </authorList>
    </citation>
    <scope>NUCLEOTIDE SEQUENCE</scope>
    <source>
        <strain evidence="2">SH1</strain>
    </source>
</reference>